<dbReference type="Gene3D" id="3.40.50.1010">
    <property type="entry name" value="5'-nuclease"/>
    <property type="match status" value="2"/>
</dbReference>
<dbReference type="SUPFAM" id="SSF88723">
    <property type="entry name" value="PIN domain-like"/>
    <property type="match status" value="1"/>
</dbReference>
<evidence type="ECO:0000256" key="1">
    <source>
        <dbReference type="ARBA" id="ARBA00001946"/>
    </source>
</evidence>
<dbReference type="PRINTS" id="PR00853">
    <property type="entry name" value="XPGRADSUPER"/>
</dbReference>
<evidence type="ECO:0000256" key="8">
    <source>
        <dbReference type="ARBA" id="ARBA00022801"/>
    </source>
</evidence>
<dbReference type="InterPro" id="IPR029060">
    <property type="entry name" value="PIN-like_dom_sf"/>
</dbReference>
<feature type="region of interest" description="Disordered" evidence="12">
    <location>
        <begin position="864"/>
        <end position="911"/>
    </location>
</feature>
<evidence type="ECO:0000256" key="2">
    <source>
        <dbReference type="ARBA" id="ARBA00004123"/>
    </source>
</evidence>
<keyword evidence="7" id="KW-0227">DNA damage</keyword>
<dbReference type="InterPro" id="IPR008918">
    <property type="entry name" value="HhH2"/>
</dbReference>
<dbReference type="PANTHER" id="PTHR16171:SF7">
    <property type="entry name" value="DNA REPAIR PROTEIN RAD2"/>
    <property type="match status" value="1"/>
</dbReference>
<feature type="region of interest" description="Disordered" evidence="12">
    <location>
        <begin position="451"/>
        <end position="494"/>
    </location>
</feature>
<evidence type="ECO:0000256" key="10">
    <source>
        <dbReference type="ARBA" id="ARBA00023204"/>
    </source>
</evidence>
<evidence type="ECO:0000256" key="11">
    <source>
        <dbReference type="ARBA" id="ARBA00023242"/>
    </source>
</evidence>
<dbReference type="WBParaSite" id="MCU_006094-RA">
    <property type="protein sequence ID" value="MCU_006094-RA"/>
    <property type="gene ID" value="MCU_006094"/>
</dbReference>
<organism evidence="15">
    <name type="scientific">Mesocestoides corti</name>
    <name type="common">Flatworm</name>
    <dbReference type="NCBI Taxonomy" id="53468"/>
    <lineage>
        <taxon>Eukaryota</taxon>
        <taxon>Metazoa</taxon>
        <taxon>Spiralia</taxon>
        <taxon>Lophotrochozoa</taxon>
        <taxon>Platyhelminthes</taxon>
        <taxon>Cestoda</taxon>
        <taxon>Eucestoda</taxon>
        <taxon>Cyclophyllidea</taxon>
        <taxon>Mesocestoididae</taxon>
        <taxon>Mesocestoides</taxon>
    </lineage>
</organism>
<dbReference type="GO" id="GO:0006289">
    <property type="term" value="P:nucleotide-excision repair"/>
    <property type="evidence" value="ECO:0007669"/>
    <property type="project" value="InterPro"/>
</dbReference>
<dbReference type="PRINTS" id="PR00066">
    <property type="entry name" value="XRODRMPGMNTG"/>
</dbReference>
<dbReference type="SMART" id="SM00484">
    <property type="entry name" value="XPGI"/>
    <property type="match status" value="1"/>
</dbReference>
<dbReference type="InterPro" id="IPR019974">
    <property type="entry name" value="XPG_CS"/>
</dbReference>
<evidence type="ECO:0000256" key="9">
    <source>
        <dbReference type="ARBA" id="ARBA00022842"/>
    </source>
</evidence>
<evidence type="ECO:0000259" key="14">
    <source>
        <dbReference type="SMART" id="SM00485"/>
    </source>
</evidence>
<accession>A0A5K3F9R7</accession>
<keyword evidence="4" id="KW-0540">Nuclease</keyword>
<dbReference type="InterPro" id="IPR006084">
    <property type="entry name" value="XPG/Rad2"/>
</dbReference>
<dbReference type="Pfam" id="PF00867">
    <property type="entry name" value="XPG_I"/>
    <property type="match status" value="1"/>
</dbReference>
<evidence type="ECO:0000256" key="3">
    <source>
        <dbReference type="ARBA" id="ARBA00005283"/>
    </source>
</evidence>
<reference evidence="15" key="1">
    <citation type="submission" date="2019-11" db="UniProtKB">
        <authorList>
            <consortium name="WormBaseParasite"/>
        </authorList>
    </citation>
    <scope>IDENTIFICATION</scope>
</reference>
<keyword evidence="9" id="KW-0460">Magnesium</keyword>
<dbReference type="Pfam" id="PF00752">
    <property type="entry name" value="XPG_N"/>
    <property type="match status" value="1"/>
</dbReference>
<dbReference type="SUPFAM" id="SSF47807">
    <property type="entry name" value="5' to 3' exonuclease, C-terminal subdomain"/>
    <property type="match status" value="1"/>
</dbReference>
<dbReference type="GO" id="GO:0003697">
    <property type="term" value="F:single-stranded DNA binding"/>
    <property type="evidence" value="ECO:0007669"/>
    <property type="project" value="InterPro"/>
</dbReference>
<dbReference type="InterPro" id="IPR006086">
    <property type="entry name" value="XPG-I_dom"/>
</dbReference>
<dbReference type="GO" id="GO:0004520">
    <property type="term" value="F:DNA endonuclease activity"/>
    <property type="evidence" value="ECO:0007669"/>
    <property type="project" value="TreeGrafter"/>
</dbReference>
<keyword evidence="5" id="KW-0479">Metal-binding</keyword>
<keyword evidence="8" id="KW-0378">Hydrolase</keyword>
<comment type="subcellular location">
    <subcellularLocation>
        <location evidence="2">Nucleus</location>
    </subcellularLocation>
</comment>
<dbReference type="GO" id="GO:0046872">
    <property type="term" value="F:metal ion binding"/>
    <property type="evidence" value="ECO:0007669"/>
    <property type="project" value="UniProtKB-KW"/>
</dbReference>
<dbReference type="InterPro" id="IPR001044">
    <property type="entry name" value="XPG/Rad2_eukaryotes"/>
</dbReference>
<dbReference type="AlphaFoldDB" id="A0A5K3F9R7"/>
<dbReference type="SMART" id="SM00279">
    <property type="entry name" value="HhH2"/>
    <property type="match status" value="1"/>
</dbReference>
<comment type="cofactor">
    <cofactor evidence="1">
        <name>Mg(2+)</name>
        <dbReference type="ChEBI" id="CHEBI:18420"/>
    </cofactor>
</comment>
<feature type="region of interest" description="Disordered" evidence="12">
    <location>
        <begin position="323"/>
        <end position="355"/>
    </location>
</feature>
<comment type="similarity">
    <text evidence="3">Belongs to the XPG/RAD2 endonuclease family. XPG subfamily.</text>
</comment>
<dbReference type="Gene3D" id="1.10.150.20">
    <property type="entry name" value="5' to 3' exonuclease, C-terminal subdomain"/>
    <property type="match status" value="1"/>
</dbReference>
<feature type="compositionally biased region" description="Acidic residues" evidence="12">
    <location>
        <begin position="480"/>
        <end position="491"/>
    </location>
</feature>
<evidence type="ECO:0000256" key="7">
    <source>
        <dbReference type="ARBA" id="ARBA00022763"/>
    </source>
</evidence>
<keyword evidence="6" id="KW-0255">Endonuclease</keyword>
<evidence type="ECO:0000256" key="4">
    <source>
        <dbReference type="ARBA" id="ARBA00022722"/>
    </source>
</evidence>
<evidence type="ECO:0000313" key="15">
    <source>
        <dbReference type="WBParaSite" id="MCU_006094-RA"/>
    </source>
</evidence>
<dbReference type="GO" id="GO:0005634">
    <property type="term" value="C:nucleus"/>
    <property type="evidence" value="ECO:0007669"/>
    <property type="project" value="UniProtKB-SubCell"/>
</dbReference>
<name>A0A5K3F9R7_MESCO</name>
<dbReference type="GO" id="GO:0016788">
    <property type="term" value="F:hydrolase activity, acting on ester bonds"/>
    <property type="evidence" value="ECO:0007669"/>
    <property type="project" value="InterPro"/>
</dbReference>
<dbReference type="InterPro" id="IPR036279">
    <property type="entry name" value="5-3_exonuclease_C_sf"/>
</dbReference>
<feature type="compositionally biased region" description="Basic and acidic residues" evidence="12">
    <location>
        <begin position="872"/>
        <end position="882"/>
    </location>
</feature>
<feature type="domain" description="XPG N-terminal" evidence="14">
    <location>
        <begin position="1"/>
        <end position="96"/>
    </location>
</feature>
<keyword evidence="11" id="KW-0539">Nucleus</keyword>
<protein>
    <submittedName>
        <fullName evidence="15">XPGN domain-containing protein</fullName>
    </submittedName>
</protein>
<keyword evidence="10" id="KW-0234">DNA repair</keyword>
<dbReference type="SMART" id="SM00485">
    <property type="entry name" value="XPGN"/>
    <property type="match status" value="1"/>
</dbReference>
<sequence>MGVPGLWQLLEPSRRVVDLEQFRGKRMAIDMNIWLHQALKSRVSTSGNINYHLAILFRRICKLLFYGIRPVFVFDGAVPTLKKTTMAARHSTRQALQEKSLQARNRLLKRLFHRLAESAIKSKNPSVDLTAEFVRRFNNTEAMRKAEQDAEMFGSKSAIEVHASSGPTLTTLELEEEQKAAFELARDFLDNCPPADGFFDFESEAYTSLPIPAQLQVIRILQDRLTSAYDGSPESSQSGEAFSTAQVNKLIMRRDLTRRKVVLQQMLNEKMVSAVVPKELVEDGDIDVTARRIASQDKGHTILLRRRSSKELKDEIRERLQSLIETPIKEAGSDDDDDDTSPTKPPQTKIEEPSDFDAEFADFKPIKLKSDSELPPAPDVHVGDVCFEPVKSESDDLCVVDDVNSNVAVERDSSVCSDLEEVVTKASRNAPVENIDVVETEAVKTTGLFDSAVQDPGEHIQEPDLSEPVVDVPVAPQASESEESDADDFEDVGPISQEPRFASATSSASESDEFISIALPSTQVFLDDSPDEDQFEFDDDFLRAEADKFERQAQDTSTSCLNEAQRLVTLFGLPIVQSPEEAEAQCCSLQASGLVDVVASDDSDVWLFGATCVCRHLFGGSGKKKDHGNAYLYSLKDIYERLGLDRAQFLRIALLCGSDYTRGIPKVGPVTALEILAEFASSADAVERADPADDCARKHRDRLVLQPLVEFRNAIDAAKSTHEAKKSAPRRGISKWRNLQIPVGFPSETVVEGYLYPRVESLTSADFRWDVPNLSALVKYAMEKLGWSKTMSEGTISSVIGKFKDSLSDSSPGKRTTCITEFFPRKLAVKRSSVESQEPDSPKKINRLTRATTRLRYASELKGLPDLDSDWSDGHLGDDEPPKATQKRKTKSRSDASSSSKASRSTRKRKT</sequence>
<feature type="domain" description="XPG-I" evidence="13">
    <location>
        <begin position="569"/>
        <end position="644"/>
    </location>
</feature>
<dbReference type="InterPro" id="IPR006085">
    <property type="entry name" value="XPG_DNA_repair_N"/>
</dbReference>
<dbReference type="PROSITE" id="PS00841">
    <property type="entry name" value="XPG_1"/>
    <property type="match status" value="1"/>
</dbReference>
<evidence type="ECO:0000256" key="5">
    <source>
        <dbReference type="ARBA" id="ARBA00022723"/>
    </source>
</evidence>
<evidence type="ECO:0000259" key="13">
    <source>
        <dbReference type="SMART" id="SM00484"/>
    </source>
</evidence>
<evidence type="ECO:0000256" key="6">
    <source>
        <dbReference type="ARBA" id="ARBA00022759"/>
    </source>
</evidence>
<dbReference type="PANTHER" id="PTHR16171">
    <property type="entry name" value="DNA REPAIR PROTEIN COMPLEMENTING XP-G CELLS-RELATED"/>
    <property type="match status" value="1"/>
</dbReference>
<proteinExistence type="inferred from homology"/>
<evidence type="ECO:0000256" key="12">
    <source>
        <dbReference type="SAM" id="MobiDB-lite"/>
    </source>
</evidence>
<dbReference type="CDD" id="cd09868">
    <property type="entry name" value="PIN_XPG_RAD2"/>
    <property type="match status" value="1"/>
</dbReference>